<dbReference type="PROSITE" id="PS51031">
    <property type="entry name" value="BESS"/>
    <property type="match status" value="1"/>
</dbReference>
<gene>
    <name evidence="5" type="ORF">HOLleu_13071</name>
</gene>
<feature type="domain" description="MADF" evidence="3">
    <location>
        <begin position="43"/>
        <end position="135"/>
    </location>
</feature>
<evidence type="ECO:0000256" key="1">
    <source>
        <dbReference type="PROSITE-ProRule" id="PRU00371"/>
    </source>
</evidence>
<proteinExistence type="predicted"/>
<dbReference type="InterPro" id="IPR039353">
    <property type="entry name" value="TF_Adf1"/>
</dbReference>
<evidence type="ECO:0000313" key="5">
    <source>
        <dbReference type="EMBL" id="KAJ8042089.1"/>
    </source>
</evidence>
<comment type="subcellular location">
    <subcellularLocation>
        <location evidence="1">Nucleus</location>
    </subcellularLocation>
</comment>
<feature type="region of interest" description="Disordered" evidence="2">
    <location>
        <begin position="216"/>
        <end position="236"/>
    </location>
</feature>
<dbReference type="OrthoDB" id="5803771at2759"/>
<dbReference type="InterPro" id="IPR004210">
    <property type="entry name" value="BESS_motif"/>
</dbReference>
<dbReference type="GO" id="GO:0006357">
    <property type="term" value="P:regulation of transcription by RNA polymerase II"/>
    <property type="evidence" value="ECO:0007669"/>
    <property type="project" value="TreeGrafter"/>
</dbReference>
<dbReference type="Proteomes" id="UP001152320">
    <property type="component" value="Chromosome 5"/>
</dbReference>
<dbReference type="GO" id="GO:0005634">
    <property type="term" value="C:nucleus"/>
    <property type="evidence" value="ECO:0007669"/>
    <property type="project" value="UniProtKB-SubCell"/>
</dbReference>
<dbReference type="InterPro" id="IPR006578">
    <property type="entry name" value="MADF-dom"/>
</dbReference>
<feature type="region of interest" description="Disordered" evidence="2">
    <location>
        <begin position="165"/>
        <end position="199"/>
    </location>
</feature>
<dbReference type="EMBL" id="JAIZAY010000005">
    <property type="protein sequence ID" value="KAJ8042089.1"/>
    <property type="molecule type" value="Genomic_DNA"/>
</dbReference>
<keyword evidence="1" id="KW-0539">Nucleus</keyword>
<dbReference type="Pfam" id="PF10545">
    <property type="entry name" value="MADF_DNA_bdg"/>
    <property type="match status" value="1"/>
</dbReference>
<dbReference type="GO" id="GO:0003677">
    <property type="term" value="F:DNA binding"/>
    <property type="evidence" value="ECO:0007669"/>
    <property type="project" value="InterPro"/>
</dbReference>
<dbReference type="Pfam" id="PF02944">
    <property type="entry name" value="BESS"/>
    <property type="match status" value="1"/>
</dbReference>
<evidence type="ECO:0000313" key="6">
    <source>
        <dbReference type="Proteomes" id="UP001152320"/>
    </source>
</evidence>
<dbReference type="PANTHER" id="PTHR12243">
    <property type="entry name" value="MADF DOMAIN TRANSCRIPTION FACTOR"/>
    <property type="match status" value="1"/>
</dbReference>
<comment type="caution">
    <text evidence="5">The sequence shown here is derived from an EMBL/GenBank/DDBJ whole genome shotgun (WGS) entry which is preliminary data.</text>
</comment>
<accession>A0A9Q1HDF0</accession>
<dbReference type="AlphaFoldDB" id="A0A9Q1HDF0"/>
<dbReference type="PANTHER" id="PTHR12243:SF60">
    <property type="entry name" value="SI:CH211-15D5.12-RELATED"/>
    <property type="match status" value="1"/>
</dbReference>
<dbReference type="SMART" id="SM00595">
    <property type="entry name" value="MADF"/>
    <property type="match status" value="1"/>
</dbReference>
<reference evidence="5" key="1">
    <citation type="submission" date="2021-10" db="EMBL/GenBank/DDBJ databases">
        <title>Tropical sea cucumber genome reveals ecological adaptation and Cuvierian tubules defense mechanism.</title>
        <authorList>
            <person name="Chen T."/>
        </authorList>
    </citation>
    <scope>NUCLEOTIDE SEQUENCE</scope>
    <source>
        <strain evidence="5">Nanhai2018</strain>
        <tissue evidence="5">Muscle</tissue>
    </source>
</reference>
<evidence type="ECO:0000259" key="4">
    <source>
        <dbReference type="PROSITE" id="PS51031"/>
    </source>
</evidence>
<keyword evidence="6" id="KW-1185">Reference proteome</keyword>
<name>A0A9Q1HDF0_HOLLE</name>
<feature type="compositionally biased region" description="Polar residues" evidence="2">
    <location>
        <begin position="167"/>
        <end position="199"/>
    </location>
</feature>
<dbReference type="GO" id="GO:0005667">
    <property type="term" value="C:transcription regulator complex"/>
    <property type="evidence" value="ECO:0007669"/>
    <property type="project" value="TreeGrafter"/>
</dbReference>
<evidence type="ECO:0000256" key="2">
    <source>
        <dbReference type="SAM" id="MobiDB-lite"/>
    </source>
</evidence>
<organism evidence="5 6">
    <name type="scientific">Holothuria leucospilota</name>
    <name type="common">Black long sea cucumber</name>
    <name type="synonym">Mertensiothuria leucospilota</name>
    <dbReference type="NCBI Taxonomy" id="206669"/>
    <lineage>
        <taxon>Eukaryota</taxon>
        <taxon>Metazoa</taxon>
        <taxon>Echinodermata</taxon>
        <taxon>Eleutherozoa</taxon>
        <taxon>Echinozoa</taxon>
        <taxon>Holothuroidea</taxon>
        <taxon>Aspidochirotacea</taxon>
        <taxon>Aspidochirotida</taxon>
        <taxon>Holothuriidae</taxon>
        <taxon>Holothuria</taxon>
    </lineage>
</organism>
<sequence>MYIHISVPSMRRVQLWHIRDVLVTMSSQRELPPRKMECSADGKLIFLVSKWKELYDKNHERFKDTEWKDGIWREICEELPIVVDDVELVKKRWKNLRDTYLKRKKESLKNGTENRNPLREWKHLNSMGFLDPYLRYLYYVPKDTGVYSVSVGEDAVEVYCEMEEEQASTSDGVNTKESLPLSTGTSVSTPHTSRNETPVIPTNSILCMKRKASDTFSEETPKHLNHKMSPKQPKETPDELFVLSLVPALERMSHQQNALARMRIQQVLYDIEFGQGITNG</sequence>
<dbReference type="PROSITE" id="PS51029">
    <property type="entry name" value="MADF"/>
    <property type="match status" value="1"/>
</dbReference>
<evidence type="ECO:0008006" key="7">
    <source>
        <dbReference type="Google" id="ProtNLM"/>
    </source>
</evidence>
<feature type="domain" description="BESS" evidence="4">
    <location>
        <begin position="235"/>
        <end position="274"/>
    </location>
</feature>
<evidence type="ECO:0000259" key="3">
    <source>
        <dbReference type="PROSITE" id="PS51029"/>
    </source>
</evidence>
<protein>
    <recommendedName>
        <fullName evidence="7">MADF domain-containing protein</fullName>
    </recommendedName>
</protein>